<dbReference type="AlphaFoldDB" id="A0A5E6UBL0"/>
<reference evidence="2 3" key="1">
    <citation type="submission" date="2019-09" db="EMBL/GenBank/DDBJ databases">
        <authorList>
            <person name="Chandra G."/>
            <person name="Truman W A."/>
        </authorList>
    </citation>
    <scope>NUCLEOTIDE SEQUENCE [LARGE SCALE GENOMIC DNA]</scope>
    <source>
        <strain evidence="2">PS662</strain>
    </source>
</reference>
<dbReference type="SUPFAM" id="SSF56300">
    <property type="entry name" value="Metallo-dependent phosphatases"/>
    <property type="match status" value="1"/>
</dbReference>
<evidence type="ECO:0000313" key="2">
    <source>
        <dbReference type="EMBL" id="VVM98395.1"/>
    </source>
</evidence>
<evidence type="ECO:0000313" key="3">
    <source>
        <dbReference type="Proteomes" id="UP000326953"/>
    </source>
</evidence>
<dbReference type="Gene3D" id="3.60.21.10">
    <property type="match status" value="1"/>
</dbReference>
<evidence type="ECO:0000256" key="1">
    <source>
        <dbReference type="SAM" id="MobiDB-lite"/>
    </source>
</evidence>
<proteinExistence type="predicted"/>
<evidence type="ECO:0008006" key="4">
    <source>
        <dbReference type="Google" id="ProtNLM"/>
    </source>
</evidence>
<protein>
    <recommendedName>
        <fullName evidence="4">Phosphoesterase</fullName>
    </recommendedName>
</protein>
<feature type="region of interest" description="Disordered" evidence="1">
    <location>
        <begin position="76"/>
        <end position="95"/>
    </location>
</feature>
<feature type="compositionally biased region" description="Basic and acidic residues" evidence="1">
    <location>
        <begin position="80"/>
        <end position="95"/>
    </location>
</feature>
<dbReference type="InterPro" id="IPR029052">
    <property type="entry name" value="Metallo-depent_PP-like"/>
</dbReference>
<dbReference type="EMBL" id="CABVHK010000010">
    <property type="protein sequence ID" value="VVM98395.1"/>
    <property type="molecule type" value="Genomic_DNA"/>
</dbReference>
<name>A0A5E6UBL0_PSEFL</name>
<sequence length="369" mass="41209">MPNQSGHGNCLNSREPWHTFENANLHLNLNLEMEFQMNLSNCIKRLSLLIVACSVTIMPVIASELNPHSIVLASSPKFPSSEKSENGDVESASDKQARSRWLIDAQYSSIADFRAQSGGTAAVPVMINGNLTATGEDSERSYIRSVLQNKLNNVYDYGLGNFDYDNNVAGRPEWAAGSVNELKDRYWGKVSNFDLAARASGMTKTWYGSLAYSRDFGDVHLVQLNNEPTYSVRFSTRALFNTTAYEITPALDWLERDLRQARAQGKIILLNLSQPFHWPVKEAEISRFTKMIEDYGVTAVFSANAHKRSGKYESSNYIYGDIPLFMSGSAVQQSWLFAALSTDRTQLTVKVVAGNDWRNPVATHTVPVR</sequence>
<gene>
    <name evidence="2" type="ORF">PS662_03212</name>
</gene>
<accession>A0A5E6UBL0</accession>
<dbReference type="Proteomes" id="UP000326953">
    <property type="component" value="Unassembled WGS sequence"/>
</dbReference>
<organism evidence="2 3">
    <name type="scientific">Pseudomonas fluorescens</name>
    <dbReference type="NCBI Taxonomy" id="294"/>
    <lineage>
        <taxon>Bacteria</taxon>
        <taxon>Pseudomonadati</taxon>
        <taxon>Pseudomonadota</taxon>
        <taxon>Gammaproteobacteria</taxon>
        <taxon>Pseudomonadales</taxon>
        <taxon>Pseudomonadaceae</taxon>
        <taxon>Pseudomonas</taxon>
    </lineage>
</organism>